<reference evidence="2" key="1">
    <citation type="journal article" date="2019" name="Int. J. Syst. Evol. Microbiol.">
        <title>The Global Catalogue of Microorganisms (GCM) 10K type strain sequencing project: providing services to taxonomists for standard genome sequencing and annotation.</title>
        <authorList>
            <consortium name="The Broad Institute Genomics Platform"/>
            <consortium name="The Broad Institute Genome Sequencing Center for Infectious Disease"/>
            <person name="Wu L."/>
            <person name="Ma J."/>
        </authorList>
    </citation>
    <scope>NUCLEOTIDE SEQUENCE [LARGE SCALE GENOMIC DNA]</scope>
    <source>
        <strain evidence="2">CCUG 63830</strain>
    </source>
</reference>
<evidence type="ECO:0000313" key="2">
    <source>
        <dbReference type="Proteomes" id="UP001596317"/>
    </source>
</evidence>
<evidence type="ECO:0000313" key="1">
    <source>
        <dbReference type="EMBL" id="MFC6659343.1"/>
    </source>
</evidence>
<dbReference type="EMBL" id="JBHSWB010000001">
    <property type="protein sequence ID" value="MFC6659343.1"/>
    <property type="molecule type" value="Genomic_DNA"/>
</dbReference>
<sequence length="81" mass="9058">MTDDFPSAAQARATLDQRSNLRAESELLQLRTKINHAIERGECEVRVSGLQPVTVHRLQGLGYRVQSRQAGPNESEVVVSW</sequence>
<accession>A0ABW1ZFU4</accession>
<dbReference type="Proteomes" id="UP001596317">
    <property type="component" value="Unassembled WGS sequence"/>
</dbReference>
<comment type="caution">
    <text evidence="1">The sequence shown here is derived from an EMBL/GenBank/DDBJ whole genome shotgun (WGS) entry which is preliminary data.</text>
</comment>
<dbReference type="RefSeq" id="WP_224604452.1">
    <property type="nucleotide sequence ID" value="NZ_JAIQXV010000001.1"/>
</dbReference>
<gene>
    <name evidence="1" type="ORF">ACFP90_02395</name>
</gene>
<organism evidence="1 2">
    <name type="scientific">Deinococcus multiflagellatus</name>
    <dbReference type="NCBI Taxonomy" id="1656887"/>
    <lineage>
        <taxon>Bacteria</taxon>
        <taxon>Thermotogati</taxon>
        <taxon>Deinococcota</taxon>
        <taxon>Deinococci</taxon>
        <taxon>Deinococcales</taxon>
        <taxon>Deinococcaceae</taxon>
        <taxon>Deinococcus</taxon>
    </lineage>
</organism>
<keyword evidence="2" id="KW-1185">Reference proteome</keyword>
<protein>
    <submittedName>
        <fullName evidence="1">Uncharacterized protein</fullName>
    </submittedName>
</protein>
<proteinExistence type="predicted"/>
<name>A0ABW1ZFU4_9DEIO</name>